<reference evidence="3" key="1">
    <citation type="journal article" date="2019" name="Int. J. Syst. Evol. Microbiol.">
        <title>The Global Catalogue of Microorganisms (GCM) 10K type strain sequencing project: providing services to taxonomists for standard genome sequencing and annotation.</title>
        <authorList>
            <consortium name="The Broad Institute Genomics Platform"/>
            <consortium name="The Broad Institute Genome Sequencing Center for Infectious Disease"/>
            <person name="Wu L."/>
            <person name="Ma J."/>
        </authorList>
    </citation>
    <scope>NUCLEOTIDE SEQUENCE [LARGE SCALE GENOMIC DNA]</scope>
    <source>
        <strain evidence="3">NBRC 105830</strain>
    </source>
</reference>
<organism evidence="2 3">
    <name type="scientific">Arsenicicoccus piscis</name>
    <dbReference type="NCBI Taxonomy" id="673954"/>
    <lineage>
        <taxon>Bacteria</taxon>
        <taxon>Bacillati</taxon>
        <taxon>Actinomycetota</taxon>
        <taxon>Actinomycetes</taxon>
        <taxon>Micrococcales</taxon>
        <taxon>Intrasporangiaceae</taxon>
        <taxon>Arsenicicoccus</taxon>
    </lineage>
</organism>
<accession>A0ABQ6HPZ0</accession>
<comment type="caution">
    <text evidence="2">The sequence shown here is derived from an EMBL/GenBank/DDBJ whole genome shotgun (WGS) entry which is preliminary data.</text>
</comment>
<name>A0ABQ6HPZ0_9MICO</name>
<dbReference type="EMBL" id="BSUJ01000001">
    <property type="protein sequence ID" value="GMA20518.1"/>
    <property type="molecule type" value="Genomic_DNA"/>
</dbReference>
<sequence>MDPQTVEQLASPEGRELLASLPDYDEGAVLGLTSTLRAQGVSPELTAALLTQSRLRHRARGKLGALAGRLLLTADGLEQATRPQVAALHAARLTHSGVDRVLDLGCGIGSDALAFADAGLAVEAVDGDPVTAAVAAANLSGVPRAHVSVGLAETALDGRPADEIARTAAWFDPARRTPGIADIRGRTKRVFRLEDMSPTWEVVQQVAAAVPAAGAKLSPSFPHQAVPPGAEAQWVSVDGEVVECVVWWGAAVRRPGRCATVLRGDQAWTVAEEDAAVGAAAPPTEVSDGVYLREGVYLHEADKAVVRAGLVAALERAVDGTEVEPGVGYVLTAGEGAVPWARRYRVLEVLDAGPKALRRWARRRDVGALTIKKRGVPGDSEALRRKLIGKTGVERILVLTRHHGRQIALEVEACASD</sequence>
<dbReference type="Proteomes" id="UP001157109">
    <property type="component" value="Unassembled WGS sequence"/>
</dbReference>
<evidence type="ECO:0000313" key="2">
    <source>
        <dbReference type="EMBL" id="GMA20518.1"/>
    </source>
</evidence>
<evidence type="ECO:0000313" key="3">
    <source>
        <dbReference type="Proteomes" id="UP001157109"/>
    </source>
</evidence>
<dbReference type="RefSeq" id="WP_241444160.1">
    <property type="nucleotide sequence ID" value="NZ_BSUJ01000001.1"/>
</dbReference>
<dbReference type="SUPFAM" id="SSF53335">
    <property type="entry name" value="S-adenosyl-L-methionine-dependent methyltransferases"/>
    <property type="match status" value="1"/>
</dbReference>
<evidence type="ECO:0000259" key="1">
    <source>
        <dbReference type="Pfam" id="PF18096"/>
    </source>
</evidence>
<dbReference type="Pfam" id="PF18096">
    <property type="entry name" value="Thump_like"/>
    <property type="match status" value="1"/>
</dbReference>
<feature type="domain" description="THUMP-like" evidence="1">
    <location>
        <begin position="341"/>
        <end position="412"/>
    </location>
</feature>
<keyword evidence="3" id="KW-1185">Reference proteome</keyword>
<dbReference type="Gene3D" id="3.40.50.150">
    <property type="entry name" value="Vaccinia Virus protein VP39"/>
    <property type="match status" value="1"/>
</dbReference>
<protein>
    <recommendedName>
        <fullName evidence="1">THUMP-like domain-containing protein</fullName>
    </recommendedName>
</protein>
<dbReference type="CDD" id="cd02440">
    <property type="entry name" value="AdoMet_MTases"/>
    <property type="match status" value="1"/>
</dbReference>
<dbReference type="InterPro" id="IPR041497">
    <property type="entry name" value="Thump-like"/>
</dbReference>
<dbReference type="InterPro" id="IPR029063">
    <property type="entry name" value="SAM-dependent_MTases_sf"/>
</dbReference>
<proteinExistence type="predicted"/>
<gene>
    <name evidence="2" type="ORF">GCM10025862_25390</name>
</gene>